<dbReference type="EMBL" id="LAZR01015672">
    <property type="protein sequence ID" value="KKM07903.1"/>
    <property type="molecule type" value="Genomic_DNA"/>
</dbReference>
<reference evidence="2" key="1">
    <citation type="journal article" date="2015" name="Nature">
        <title>Complex archaea that bridge the gap between prokaryotes and eukaryotes.</title>
        <authorList>
            <person name="Spang A."/>
            <person name="Saw J.H."/>
            <person name="Jorgensen S.L."/>
            <person name="Zaremba-Niedzwiedzka K."/>
            <person name="Martijn J."/>
            <person name="Lind A.E."/>
            <person name="van Eijk R."/>
            <person name="Schleper C."/>
            <person name="Guy L."/>
            <person name="Ettema T.J."/>
        </authorList>
    </citation>
    <scope>NUCLEOTIDE SEQUENCE</scope>
</reference>
<organism evidence="2">
    <name type="scientific">marine sediment metagenome</name>
    <dbReference type="NCBI Taxonomy" id="412755"/>
    <lineage>
        <taxon>unclassified sequences</taxon>
        <taxon>metagenomes</taxon>
        <taxon>ecological metagenomes</taxon>
    </lineage>
</organism>
<evidence type="ECO:0000313" key="2">
    <source>
        <dbReference type="EMBL" id="KKM07903.1"/>
    </source>
</evidence>
<proteinExistence type="predicted"/>
<comment type="caution">
    <text evidence="2">The sequence shown here is derived from an EMBL/GenBank/DDBJ whole genome shotgun (WGS) entry which is preliminary data.</text>
</comment>
<protein>
    <submittedName>
        <fullName evidence="2">Uncharacterized protein</fullName>
    </submittedName>
</protein>
<evidence type="ECO:0000256" key="1">
    <source>
        <dbReference type="SAM" id="Phobius"/>
    </source>
</evidence>
<dbReference type="AlphaFoldDB" id="A0A0F9K9T1"/>
<feature type="non-terminal residue" evidence="2">
    <location>
        <position position="1"/>
    </location>
</feature>
<feature type="transmembrane region" description="Helical" evidence="1">
    <location>
        <begin position="20"/>
        <end position="37"/>
    </location>
</feature>
<name>A0A0F9K9T1_9ZZZZ</name>
<keyword evidence="1" id="KW-0812">Transmembrane</keyword>
<accession>A0A0F9K9T1</accession>
<keyword evidence="1" id="KW-1133">Transmembrane helix</keyword>
<sequence length="38" mass="4181">FDELIGYEGVTSNFIQLKRAGLAVLLVTVGLFIVWANL</sequence>
<keyword evidence="1" id="KW-0472">Membrane</keyword>
<gene>
    <name evidence="2" type="ORF">LCGC14_1729290</name>
</gene>